<sequence>MEEGTSILDSKQLRYLTTVFEKALEQVKYKLEEDEKFLSVEYELYPFDSDRIVITASNKKIREDMQKTEEGELRIPIVDTKTYSVSIENLRIDQNILKGDVGCFTWAGPLVSVRSPTDFYMADVKTVEKINERFEVHLSFESIDDTKKLVDAIFNVTKECITKATEQNS</sequence>
<dbReference type="EMBL" id="CP033236">
    <property type="protein sequence ID" value="AZF71766.1"/>
    <property type="molecule type" value="Genomic_DNA"/>
</dbReference>
<evidence type="ECO:0000313" key="17">
    <source>
        <dbReference type="Proteomes" id="UP000273443"/>
    </source>
</evidence>
<evidence type="ECO:0000313" key="4">
    <source>
        <dbReference type="EMBL" id="AZF69146.1"/>
    </source>
</evidence>
<dbReference type="Proteomes" id="UP000033085">
    <property type="component" value="Chromosome"/>
</dbReference>
<dbReference type="PATRIC" id="fig|2287.6.peg.2732"/>
<protein>
    <submittedName>
        <fullName evidence="1">Uncharacterized protein</fullName>
    </submittedName>
</protein>
<reference evidence="11 12" key="1">
    <citation type="journal article" date="2015" name="Genome Announc.">
        <title>Complete Genome Sequence of Sulfolobus solfataricus Strain 98/2 and Evolved Derivatives.</title>
        <authorList>
            <person name="McCarthy S."/>
            <person name="Gradnigo J."/>
            <person name="Johnson T."/>
            <person name="Payne S."/>
            <person name="Lipzen A."/>
            <person name="Martin J."/>
            <person name="Schackwitz W."/>
            <person name="Moriyama E."/>
            <person name="Blum P."/>
        </authorList>
    </citation>
    <scope>NUCLEOTIDE SEQUENCE [LARGE SCALE GENOMIC DNA]</scope>
    <source>
        <strain evidence="11">98/2 SULC</strain>
        <strain evidence="1">SARC-B</strain>
        <strain evidence="2">SARC-C</strain>
        <strain evidence="3 13">SULA</strain>
        <strain evidence="12">SULB</strain>
    </source>
</reference>
<evidence type="ECO:0000313" key="12">
    <source>
        <dbReference type="Proteomes" id="UP000033085"/>
    </source>
</evidence>
<organism evidence="1 12">
    <name type="scientific">Saccharolobus solfataricus</name>
    <name type="common">Sulfolobus solfataricus</name>
    <dbReference type="NCBI Taxonomy" id="2287"/>
    <lineage>
        <taxon>Archaea</taxon>
        <taxon>Thermoproteota</taxon>
        <taxon>Thermoprotei</taxon>
        <taxon>Sulfolobales</taxon>
        <taxon>Sulfolobaceae</taxon>
        <taxon>Saccharolobus</taxon>
    </lineage>
</organism>
<dbReference type="EMBL" id="CP011055">
    <property type="protein sequence ID" value="AKA74682.1"/>
    <property type="molecule type" value="Genomic_DNA"/>
</dbReference>
<evidence type="ECO:0000313" key="5">
    <source>
        <dbReference type="EMBL" id="AZF71766.1"/>
    </source>
</evidence>
<evidence type="ECO:0000313" key="15">
    <source>
        <dbReference type="Proteomes" id="UP000269431"/>
    </source>
</evidence>
<dbReference type="Proteomes" id="UP000278715">
    <property type="component" value="Chromosome"/>
</dbReference>
<dbReference type="Proteomes" id="UP000033057">
    <property type="component" value="Chromosome"/>
</dbReference>
<reference evidence="14 15" key="2">
    <citation type="journal article" date="2018" name="Proc. Natl. Acad. Sci. U.S.A.">
        <title>Nonmutational mechanism of inheritance in the Archaeon Sulfolobus solfataricus.</title>
        <authorList>
            <person name="Payne S."/>
            <person name="McCarthy S."/>
            <person name="Johnson T."/>
            <person name="North E."/>
            <person name="Blum P."/>
        </authorList>
    </citation>
    <scope>NUCLEOTIDE SEQUENCE [LARGE SCALE GENOMIC DNA]</scope>
    <source>
        <strain evidence="5 14">SARC-H</strain>
        <strain evidence="6 18">SARC-I</strain>
        <strain evidence="8 19">SARC-N</strain>
        <strain evidence="9 20">SARC-O</strain>
        <strain evidence="10 15">SUL120</strain>
        <strain evidence="4 16">SULG</strain>
        <strain evidence="7 17">SULM</strain>
    </source>
</reference>
<evidence type="ECO:0000313" key="8">
    <source>
        <dbReference type="EMBL" id="AZF79614.1"/>
    </source>
</evidence>
<evidence type="ECO:0000313" key="14">
    <source>
        <dbReference type="Proteomes" id="UP000267993"/>
    </source>
</evidence>
<evidence type="ECO:0000313" key="10">
    <source>
        <dbReference type="EMBL" id="AZF84811.1"/>
    </source>
</evidence>
<evidence type="ECO:0000313" key="7">
    <source>
        <dbReference type="EMBL" id="AZF77009.1"/>
    </source>
</evidence>
<dbReference type="Proteomes" id="UP000282269">
    <property type="component" value="Chromosome"/>
</dbReference>
<dbReference type="Proteomes" id="UP000033106">
    <property type="component" value="Chromosome"/>
</dbReference>
<reference evidence="1" key="3">
    <citation type="submission" date="2018-10" db="EMBL/GenBank/DDBJ databases">
        <authorList>
            <person name="McCarthy S."/>
            <person name="Gradnigo J."/>
            <person name="Johnson T."/>
            <person name="Payne S."/>
            <person name="Lipzen A."/>
            <person name="Schackwitz W."/>
            <person name="Martin J."/>
            <person name="Moriyama E."/>
            <person name="Blum P."/>
        </authorList>
    </citation>
    <scope>NUCLEOTIDE SEQUENCE</scope>
    <source>
        <strain evidence="1">SARC-B</strain>
        <strain evidence="2">SARC-C</strain>
        <strain evidence="3">SULA</strain>
    </source>
</reference>
<dbReference type="EMBL" id="CP033237">
    <property type="protein sequence ID" value="AZF74386.1"/>
    <property type="molecule type" value="Genomic_DNA"/>
</dbReference>
<dbReference type="EMBL" id="CP011056">
    <property type="protein sequence ID" value="AKA77376.1"/>
    <property type="molecule type" value="Genomic_DNA"/>
</dbReference>
<dbReference type="GeneID" id="44130525"/>
<dbReference type="EMBL" id="CP033240">
    <property type="protein sequence ID" value="AZF82219.1"/>
    <property type="molecule type" value="Genomic_DNA"/>
</dbReference>
<dbReference type="EMBL" id="CP033238">
    <property type="protein sequence ID" value="AZF77009.1"/>
    <property type="molecule type" value="Genomic_DNA"/>
</dbReference>
<dbReference type="KEGG" id="ssol:SULB_2566"/>
<proteinExistence type="predicted"/>
<dbReference type="Proteomes" id="UP000273443">
    <property type="component" value="Chromosome"/>
</dbReference>
<accession>A0A0E3MB71</accession>
<evidence type="ECO:0000313" key="20">
    <source>
        <dbReference type="Proteomes" id="UP000282269"/>
    </source>
</evidence>
<name>A0A0E3MB71_SACSO</name>
<evidence type="ECO:0000313" key="18">
    <source>
        <dbReference type="Proteomes" id="UP000275843"/>
    </source>
</evidence>
<evidence type="ECO:0000313" key="16">
    <source>
        <dbReference type="Proteomes" id="UP000273194"/>
    </source>
</evidence>
<evidence type="ECO:0000313" key="19">
    <source>
        <dbReference type="Proteomes" id="UP000278715"/>
    </source>
</evidence>
<dbReference type="EMBL" id="CP033241">
    <property type="protein sequence ID" value="AZF84811.1"/>
    <property type="molecule type" value="Genomic_DNA"/>
</dbReference>
<evidence type="ECO:0000313" key="2">
    <source>
        <dbReference type="EMBL" id="AKA77376.1"/>
    </source>
</evidence>
<dbReference type="KEGG" id="ssof:SULC_2561"/>
<evidence type="ECO:0000313" key="11">
    <source>
        <dbReference type="Proteomes" id="UP000033057"/>
    </source>
</evidence>
<dbReference type="EMBL" id="CP011057">
    <property type="protein sequence ID" value="AKA80067.1"/>
    <property type="molecule type" value="Genomic_DNA"/>
</dbReference>
<evidence type="ECO:0000313" key="1">
    <source>
        <dbReference type="EMBL" id="AKA74682.1"/>
    </source>
</evidence>
<dbReference type="Proteomes" id="UP000267993">
    <property type="component" value="Chromosome"/>
</dbReference>
<dbReference type="Proteomes" id="UP000275843">
    <property type="component" value="Chromosome"/>
</dbReference>
<evidence type="ECO:0000313" key="9">
    <source>
        <dbReference type="EMBL" id="AZF82219.1"/>
    </source>
</evidence>
<evidence type="ECO:0000313" key="13">
    <source>
        <dbReference type="Proteomes" id="UP000033106"/>
    </source>
</evidence>
<evidence type="ECO:0000313" key="6">
    <source>
        <dbReference type="EMBL" id="AZF74386.1"/>
    </source>
</evidence>
<dbReference type="Proteomes" id="UP000273194">
    <property type="component" value="Chromosome"/>
</dbReference>
<gene>
    <name evidence="3" type="ORF">SULA_2564</name>
    <name evidence="1" type="ORF">SULB_2566</name>
    <name evidence="2" type="ORF">SULC_2561</name>
    <name evidence="4" type="ORF">SULG_13020</name>
    <name evidence="5" type="ORF">SULH_13020</name>
    <name evidence="6" type="ORF">SULI_13020</name>
    <name evidence="7" type="ORF">SULM_13010</name>
    <name evidence="8" type="ORF">SULN_13000</name>
    <name evidence="9" type="ORF">SULO_13020</name>
    <name evidence="10" type="ORF">SULZ_13050</name>
</gene>
<evidence type="ECO:0000313" key="3">
    <source>
        <dbReference type="EMBL" id="AKA80067.1"/>
    </source>
</evidence>
<dbReference type="AlphaFoldDB" id="A0A0E3MB71"/>
<dbReference type="EMBL" id="CP033235">
    <property type="protein sequence ID" value="AZF69146.1"/>
    <property type="molecule type" value="Genomic_DNA"/>
</dbReference>
<dbReference type="EMBL" id="CP033239">
    <property type="protein sequence ID" value="AZF79614.1"/>
    <property type="molecule type" value="Genomic_DNA"/>
</dbReference>
<dbReference type="Proteomes" id="UP000269431">
    <property type="component" value="Chromosome"/>
</dbReference>
<dbReference type="KEGG" id="ssoa:SULA_2564"/>
<dbReference type="RefSeq" id="WP_009992437.1">
    <property type="nucleotide sequence ID" value="NZ_CP011055.2"/>
</dbReference>